<evidence type="ECO:0008006" key="3">
    <source>
        <dbReference type="Google" id="ProtNLM"/>
    </source>
</evidence>
<protein>
    <recommendedName>
        <fullName evidence="3">Berberine/berberine-like domain-containing protein</fullName>
    </recommendedName>
</protein>
<dbReference type="AlphaFoldDB" id="A0A7J8S719"/>
<organism evidence="1 2">
    <name type="scientific">Gossypium davidsonii</name>
    <name type="common">Davidson's cotton</name>
    <name type="synonym">Gossypium klotzschianum subsp. davidsonii</name>
    <dbReference type="NCBI Taxonomy" id="34287"/>
    <lineage>
        <taxon>Eukaryota</taxon>
        <taxon>Viridiplantae</taxon>
        <taxon>Streptophyta</taxon>
        <taxon>Embryophyta</taxon>
        <taxon>Tracheophyta</taxon>
        <taxon>Spermatophyta</taxon>
        <taxon>Magnoliopsida</taxon>
        <taxon>eudicotyledons</taxon>
        <taxon>Gunneridae</taxon>
        <taxon>Pentapetalae</taxon>
        <taxon>rosids</taxon>
        <taxon>malvids</taxon>
        <taxon>Malvales</taxon>
        <taxon>Malvaceae</taxon>
        <taxon>Malvoideae</taxon>
        <taxon>Gossypium</taxon>
    </lineage>
</organism>
<comment type="caution">
    <text evidence="1">The sequence shown here is derived from an EMBL/GenBank/DDBJ whole genome shotgun (WGS) entry which is preliminary data.</text>
</comment>
<dbReference type="GO" id="GO:0050660">
    <property type="term" value="F:flavin adenine dinucleotide binding"/>
    <property type="evidence" value="ECO:0007669"/>
    <property type="project" value="InterPro"/>
</dbReference>
<evidence type="ECO:0000313" key="2">
    <source>
        <dbReference type="Proteomes" id="UP000593561"/>
    </source>
</evidence>
<proteinExistence type="predicted"/>
<gene>
    <name evidence="1" type="ORF">Godav_007470</name>
</gene>
<dbReference type="Gene3D" id="3.30.465.10">
    <property type="match status" value="1"/>
</dbReference>
<accession>A0A7J8S719</accession>
<dbReference type="Gene3D" id="3.40.462.20">
    <property type="match status" value="1"/>
</dbReference>
<sequence>MGEDLFWAIRGGGGGSFGIVLAWKLKLVTVPAIVTVFTVSKTVNSSEDEEKMTIQASFTSVFLGSIEELIPLMEEKFPELGLVKEDCLEMSWAESNLYSFLYVLRSPSETLLNRNQKSSISKTFFKAKSDFVKQPIPESAFEGLWSKFYEDEAKSASMLFV</sequence>
<dbReference type="InterPro" id="IPR036318">
    <property type="entry name" value="FAD-bd_PCMH-like_sf"/>
</dbReference>
<reference evidence="1 2" key="1">
    <citation type="journal article" date="2019" name="Genome Biol. Evol.">
        <title>Insights into the evolution of the New World diploid cottons (Gossypium, subgenus Houzingenia) based on genome sequencing.</title>
        <authorList>
            <person name="Grover C.E."/>
            <person name="Arick M.A. 2nd"/>
            <person name="Thrash A."/>
            <person name="Conover J.L."/>
            <person name="Sanders W.S."/>
            <person name="Peterson D.G."/>
            <person name="Frelichowski J.E."/>
            <person name="Scheffler J.A."/>
            <person name="Scheffler B.E."/>
            <person name="Wendel J.F."/>
        </authorList>
    </citation>
    <scope>NUCLEOTIDE SEQUENCE [LARGE SCALE GENOMIC DNA]</scope>
    <source>
        <strain evidence="1">27</strain>
        <tissue evidence="1">Leaf</tissue>
    </source>
</reference>
<feature type="non-terminal residue" evidence="1">
    <location>
        <position position="161"/>
    </location>
</feature>
<evidence type="ECO:0000313" key="1">
    <source>
        <dbReference type="EMBL" id="MBA0621887.1"/>
    </source>
</evidence>
<dbReference type="EMBL" id="JABFAC010000008">
    <property type="protein sequence ID" value="MBA0621887.1"/>
    <property type="molecule type" value="Genomic_DNA"/>
</dbReference>
<dbReference type="PANTHER" id="PTHR32448">
    <property type="entry name" value="OS08G0158400 PROTEIN"/>
    <property type="match status" value="1"/>
</dbReference>
<dbReference type="InterPro" id="IPR016169">
    <property type="entry name" value="FAD-bd_PCMH_sub2"/>
</dbReference>
<dbReference type="Proteomes" id="UP000593561">
    <property type="component" value="Unassembled WGS sequence"/>
</dbReference>
<name>A0A7J8S719_GOSDV</name>
<keyword evidence="2" id="KW-1185">Reference proteome</keyword>
<dbReference type="SUPFAM" id="SSF56176">
    <property type="entry name" value="FAD-binding/transporter-associated domain-like"/>
    <property type="match status" value="1"/>
</dbReference>